<dbReference type="GO" id="GO:0071161">
    <property type="term" value="F:cyanophycin synthetase activity (L-arginine-adding)"/>
    <property type="evidence" value="ECO:0007669"/>
    <property type="project" value="UniProtKB-EC"/>
</dbReference>
<dbReference type="GO" id="GO:0071160">
    <property type="term" value="F:cyanophycin synthetase activity (L-aspartate-adding)"/>
    <property type="evidence" value="ECO:0007669"/>
    <property type="project" value="UniProtKB-EC"/>
</dbReference>
<evidence type="ECO:0000256" key="2">
    <source>
        <dbReference type="ARBA" id="ARBA00009060"/>
    </source>
</evidence>
<evidence type="ECO:0000313" key="17">
    <source>
        <dbReference type="Proteomes" id="UP000054691"/>
    </source>
</evidence>
<dbReference type="PROSITE" id="PS50975">
    <property type="entry name" value="ATP_GRASP"/>
    <property type="match status" value="1"/>
</dbReference>
<dbReference type="InterPro" id="IPR013221">
    <property type="entry name" value="Mur_ligase_cen"/>
</dbReference>
<evidence type="ECO:0000256" key="6">
    <source>
        <dbReference type="ARBA" id="ARBA00022036"/>
    </source>
</evidence>
<feature type="domain" description="ATP-grasp" evidence="14">
    <location>
        <begin position="221"/>
        <end position="474"/>
    </location>
</feature>
<evidence type="ECO:0000256" key="5">
    <source>
        <dbReference type="ARBA" id="ARBA00013005"/>
    </source>
</evidence>
<comment type="function">
    <text evidence="1">Catalyzes the ATP-dependent polymerization of arginine and aspartate to multi-L-arginyl-poly-L-aspartic acid (cyanophycin; a water-insoluble reserve polymer).</text>
</comment>
<keyword evidence="7 16" id="KW-0436">Ligase</keyword>
<evidence type="ECO:0000313" key="18">
    <source>
        <dbReference type="Proteomes" id="UP000254476"/>
    </source>
</evidence>
<dbReference type="GO" id="GO:0046872">
    <property type="term" value="F:metal ion binding"/>
    <property type="evidence" value="ECO:0007669"/>
    <property type="project" value="InterPro"/>
</dbReference>
<name>A0A378JEK6_9GAMM</name>
<dbReference type="NCBIfam" id="NF010623">
    <property type="entry name" value="PRK14016.1"/>
    <property type="match status" value="1"/>
</dbReference>
<dbReference type="Proteomes" id="UP000254476">
    <property type="component" value="Unassembled WGS sequence"/>
</dbReference>
<reference evidence="15 17" key="1">
    <citation type="submission" date="2015-11" db="EMBL/GenBank/DDBJ databases">
        <title>Genomic analysis of 38 Legionella species identifies large and diverse effector repertoires.</title>
        <authorList>
            <person name="Burstein D."/>
            <person name="Amaro F."/>
            <person name="Zusman T."/>
            <person name="Lifshitz Z."/>
            <person name="Cohen O."/>
            <person name="Gilbert J.A."/>
            <person name="Pupko T."/>
            <person name="Shuman H.A."/>
            <person name="Segal G."/>
        </authorList>
    </citation>
    <scope>NUCLEOTIDE SEQUENCE [LARGE SCALE GENOMIC DNA]</scope>
    <source>
        <strain evidence="15 17">Lyon 8420412</strain>
    </source>
</reference>
<evidence type="ECO:0000256" key="7">
    <source>
        <dbReference type="ARBA" id="ARBA00022598"/>
    </source>
</evidence>
<keyword evidence="8 13" id="KW-0547">Nucleotide-binding</keyword>
<protein>
    <recommendedName>
        <fullName evidence="6">Cyanophycin synthetase</fullName>
        <ecNumber evidence="5">6.3.2.29</ecNumber>
        <ecNumber evidence="4">6.3.2.30</ecNumber>
    </recommendedName>
    <alternativeName>
        <fullName evidence="10">Cyanophycin synthase</fullName>
    </alternativeName>
</protein>
<comment type="similarity">
    <text evidence="2">In the C-terminal section; belongs to the MurCDEF family.</text>
</comment>
<evidence type="ECO:0000256" key="3">
    <source>
        <dbReference type="ARBA" id="ARBA00011738"/>
    </source>
</evidence>
<evidence type="ECO:0000256" key="8">
    <source>
        <dbReference type="ARBA" id="ARBA00022741"/>
    </source>
</evidence>
<dbReference type="OrthoDB" id="9803907at2"/>
<dbReference type="EC" id="6.3.2.29" evidence="5"/>
<dbReference type="SUPFAM" id="SSF53623">
    <property type="entry name" value="MurD-like peptide ligases, catalytic domain"/>
    <property type="match status" value="1"/>
</dbReference>
<dbReference type="Gene3D" id="3.30.470.20">
    <property type="entry name" value="ATP-grasp fold, B domain"/>
    <property type="match status" value="2"/>
</dbReference>
<dbReference type="InterPro" id="IPR036565">
    <property type="entry name" value="Mur-like_cat_sf"/>
</dbReference>
<dbReference type="EMBL" id="LNYE01000023">
    <property type="protein sequence ID" value="KTD09031.1"/>
    <property type="molecule type" value="Genomic_DNA"/>
</dbReference>
<evidence type="ECO:0000256" key="13">
    <source>
        <dbReference type="PROSITE-ProRule" id="PRU00409"/>
    </source>
</evidence>
<dbReference type="Pfam" id="PF08245">
    <property type="entry name" value="Mur_ligase_M"/>
    <property type="match status" value="1"/>
</dbReference>
<dbReference type="Gene3D" id="3.40.1190.10">
    <property type="entry name" value="Mur-like, catalytic domain"/>
    <property type="match status" value="1"/>
</dbReference>
<dbReference type="InterPro" id="IPR011761">
    <property type="entry name" value="ATP-grasp"/>
</dbReference>
<evidence type="ECO:0000256" key="11">
    <source>
        <dbReference type="ARBA" id="ARBA00048094"/>
    </source>
</evidence>
<dbReference type="AlphaFoldDB" id="A0A378JEK6"/>
<dbReference type="InterPro" id="IPR011810">
    <property type="entry name" value="Cya_phycin_syn"/>
</dbReference>
<dbReference type="InterPro" id="IPR036615">
    <property type="entry name" value="Mur_ligase_C_dom_sf"/>
</dbReference>
<dbReference type="Pfam" id="PF02875">
    <property type="entry name" value="Mur_ligase_C"/>
    <property type="match status" value="1"/>
</dbReference>
<evidence type="ECO:0000256" key="10">
    <source>
        <dbReference type="ARBA" id="ARBA00031353"/>
    </source>
</evidence>
<evidence type="ECO:0000256" key="9">
    <source>
        <dbReference type="ARBA" id="ARBA00022840"/>
    </source>
</evidence>
<dbReference type="STRING" id="45066.Lgra_2266"/>
<dbReference type="Pfam" id="PF18921">
    <property type="entry name" value="Cyanophycin_syn"/>
    <property type="match status" value="1"/>
</dbReference>
<comment type="subunit">
    <text evidence="3">Homodimer.</text>
</comment>
<evidence type="ECO:0000256" key="4">
    <source>
        <dbReference type="ARBA" id="ARBA00012968"/>
    </source>
</evidence>
<dbReference type="InterPro" id="IPR013651">
    <property type="entry name" value="ATP-grasp_RimK-type"/>
</dbReference>
<dbReference type="SUPFAM" id="SSF56059">
    <property type="entry name" value="Glutathione synthetase ATP-binding domain-like"/>
    <property type="match status" value="1"/>
</dbReference>
<dbReference type="Pfam" id="PF08443">
    <property type="entry name" value="RimK"/>
    <property type="match status" value="1"/>
</dbReference>
<dbReference type="EMBL" id="UGOB01000001">
    <property type="protein sequence ID" value="STX45756.1"/>
    <property type="molecule type" value="Genomic_DNA"/>
</dbReference>
<dbReference type="PANTHER" id="PTHR23135:SF18">
    <property type="entry name" value="CYANOPHYCIN SYNTHETASE"/>
    <property type="match status" value="1"/>
</dbReference>
<sequence>MNILKTQVLKGPNYWSNFRRELIVIKLDIGKYEEFPTNLLVGFQERLTQYLPSLFSHRCSLGVEGGFLTRVEEGTWLGHVIEHVALELQCLAGMECGFGRTYGTHEYGVYTVLFSYQIEEAGLYAGTIAVEFIHAIAEGRSYPLDEAIAHLKEIFKEQGIGPSTRAILAEAQKRKIPYKRYGQTSLITLGYGRNQKKIWASVSSKTSSIGVDIASDKELTKQILKANFIPIPNGLMIHSEEELNDAMEQLGFPLVIKPFNGNHGKGVMTHITDKQKVHIAFKLAKKISDQIILERFISGEDYRFLVINYKVVAVAKRTPAHVVGDGTLTINQLIQQVNEDPNRGESHENTLTTIKVDDTTLSILNEHNLSLESILPKKQILFLKEAANLSTGGTARDVTDEVHPFNIYLAERVARLVNLDICGIDIISKDISVPLNENQGAILEVNAGPGLRMHLAPNEGKPRNVAAPILDMLYPNHLSARIPIVAVTGTNGKTTVVRLIAHFARYTNHHVGFTTTDGIYLNNRLVHSGDCSGPDSAQVVLYDPEVDFAVLECARGGILRSGLGFDECDISVITNISGDHLGLNDIHTLEDLARVKAVVARSTKKSGYAILNADDNLTYDLRNDLDCNIALFSMYESLRIRKHCRAGGLAAYIDQGRLVVQRGSERTFLSNIKSIPLSFHGAATSMIANILAATLAGVISQFSFDKIKEALHVFYPTFDNLPGRMNLFKFPHCHVMVDYAHNEGAFCELKNYLESVHCAKKIGIIGVVGDRRDEDIEKLGFHAASMFDEIVIRHDKDGRGRTHNEINRLLVSGILRSEFKPSLNIISDELTAIEHVLEVADVNSFIFCAVENVFETIHFLKQKEKQFKSVSEVYDGTQG</sequence>
<organism evidence="16 18">
    <name type="scientific">Legionella gratiana</name>
    <dbReference type="NCBI Taxonomy" id="45066"/>
    <lineage>
        <taxon>Bacteria</taxon>
        <taxon>Pseudomonadati</taxon>
        <taxon>Pseudomonadota</taxon>
        <taxon>Gammaproteobacteria</taxon>
        <taxon>Legionellales</taxon>
        <taxon>Legionellaceae</taxon>
        <taxon>Legionella</taxon>
    </lineage>
</organism>
<keyword evidence="9 13" id="KW-0067">ATP-binding</keyword>
<evidence type="ECO:0000256" key="12">
    <source>
        <dbReference type="ARBA" id="ARBA00048425"/>
    </source>
</evidence>
<keyword evidence="17" id="KW-1185">Reference proteome</keyword>
<evidence type="ECO:0000313" key="15">
    <source>
        <dbReference type="EMBL" id="KTD09031.1"/>
    </source>
</evidence>
<evidence type="ECO:0000259" key="14">
    <source>
        <dbReference type="PROSITE" id="PS50975"/>
    </source>
</evidence>
<dbReference type="SUPFAM" id="SSF53244">
    <property type="entry name" value="MurD-like peptide ligases, peptide-binding domain"/>
    <property type="match status" value="1"/>
</dbReference>
<dbReference type="GO" id="GO:0005524">
    <property type="term" value="F:ATP binding"/>
    <property type="evidence" value="ECO:0007669"/>
    <property type="project" value="UniProtKB-UniRule"/>
</dbReference>
<dbReference type="InterPro" id="IPR004101">
    <property type="entry name" value="Mur_ligase_C"/>
</dbReference>
<dbReference type="PANTHER" id="PTHR23135">
    <property type="entry name" value="MUR LIGASE FAMILY MEMBER"/>
    <property type="match status" value="1"/>
</dbReference>
<proteinExistence type="inferred from homology"/>
<dbReference type="RefSeq" id="WP_058499393.1">
    <property type="nucleotide sequence ID" value="NZ_CAAAHW010000004.1"/>
</dbReference>
<reference evidence="16 18" key="2">
    <citation type="submission" date="2018-06" db="EMBL/GenBank/DDBJ databases">
        <authorList>
            <consortium name="Pathogen Informatics"/>
            <person name="Doyle S."/>
        </authorList>
    </citation>
    <scope>NUCLEOTIDE SEQUENCE [LARGE SCALE GENOMIC DNA]</scope>
    <source>
        <strain evidence="16 18">NCTC12388</strain>
    </source>
</reference>
<dbReference type="InterPro" id="IPR044019">
    <property type="entry name" value="Cyanophycin_syn_N"/>
</dbReference>
<gene>
    <name evidence="16" type="primary">cphA_2</name>
    <name evidence="15" type="ORF">Lgra_2266</name>
    <name evidence="16" type="ORF">NCTC12388_02500</name>
</gene>
<comment type="catalytic activity">
    <reaction evidence="11">
        <text>[L-4-(L-arginin-2-N-yl)aspartate](n)-L-aspartate + L-arginine + ATP = [L-4-(L-arginin-2-N-yl)aspartate](n+1) + ADP + phosphate + H(+)</text>
        <dbReference type="Rhea" id="RHEA:23888"/>
        <dbReference type="Rhea" id="RHEA-COMP:13732"/>
        <dbReference type="Rhea" id="RHEA-COMP:13733"/>
        <dbReference type="ChEBI" id="CHEBI:15378"/>
        <dbReference type="ChEBI" id="CHEBI:30616"/>
        <dbReference type="ChEBI" id="CHEBI:32682"/>
        <dbReference type="ChEBI" id="CHEBI:43474"/>
        <dbReference type="ChEBI" id="CHEBI:137986"/>
        <dbReference type="ChEBI" id="CHEBI:137990"/>
        <dbReference type="ChEBI" id="CHEBI:456216"/>
        <dbReference type="EC" id="6.3.2.30"/>
    </reaction>
</comment>
<evidence type="ECO:0000313" key="16">
    <source>
        <dbReference type="EMBL" id="STX45756.1"/>
    </source>
</evidence>
<dbReference type="Gene3D" id="3.90.190.20">
    <property type="entry name" value="Mur ligase, C-terminal domain"/>
    <property type="match status" value="1"/>
</dbReference>
<dbReference type="EC" id="6.3.2.30" evidence="4"/>
<dbReference type="NCBIfam" id="TIGR02068">
    <property type="entry name" value="cya_phycin_syn"/>
    <property type="match status" value="1"/>
</dbReference>
<comment type="catalytic activity">
    <reaction evidence="12">
        <text>[L-4-(L-arginin-2-N-yl)aspartate](n) + L-aspartate + ATP = [L-4-(L-arginin-2-N-yl)aspartate](n)-L-aspartate + ADP + phosphate + H(+)</text>
        <dbReference type="Rhea" id="RHEA:13277"/>
        <dbReference type="Rhea" id="RHEA-COMP:13728"/>
        <dbReference type="Rhea" id="RHEA-COMP:13733"/>
        <dbReference type="ChEBI" id="CHEBI:15378"/>
        <dbReference type="ChEBI" id="CHEBI:29991"/>
        <dbReference type="ChEBI" id="CHEBI:30616"/>
        <dbReference type="ChEBI" id="CHEBI:43474"/>
        <dbReference type="ChEBI" id="CHEBI:137986"/>
        <dbReference type="ChEBI" id="CHEBI:137990"/>
        <dbReference type="ChEBI" id="CHEBI:456216"/>
        <dbReference type="EC" id="6.3.2.29"/>
    </reaction>
</comment>
<dbReference type="Proteomes" id="UP000054691">
    <property type="component" value="Unassembled WGS sequence"/>
</dbReference>
<evidence type="ECO:0000256" key="1">
    <source>
        <dbReference type="ARBA" id="ARBA00003184"/>
    </source>
</evidence>
<accession>A0A378JEK6</accession>